<dbReference type="InterPro" id="IPR001347">
    <property type="entry name" value="SIS_dom"/>
</dbReference>
<dbReference type="PROSITE" id="PS51464">
    <property type="entry name" value="SIS"/>
    <property type="match status" value="1"/>
</dbReference>
<dbReference type="SUPFAM" id="SSF46689">
    <property type="entry name" value="Homeodomain-like"/>
    <property type="match status" value="1"/>
</dbReference>
<dbReference type="InterPro" id="IPR035472">
    <property type="entry name" value="RpiR-like_SIS"/>
</dbReference>
<dbReference type="RefSeq" id="WP_086952869.1">
    <property type="nucleotide sequence ID" value="NZ_FWFD01000022.1"/>
</dbReference>
<organism evidence="6 7">
    <name type="scientific">Vagococcus fluvialis bH819</name>
    <dbReference type="NCBI Taxonomy" id="1255619"/>
    <lineage>
        <taxon>Bacteria</taxon>
        <taxon>Bacillati</taxon>
        <taxon>Bacillota</taxon>
        <taxon>Bacilli</taxon>
        <taxon>Lactobacillales</taxon>
        <taxon>Enterococcaceae</taxon>
        <taxon>Vagococcus</taxon>
    </lineage>
</organism>
<evidence type="ECO:0000259" key="5">
    <source>
        <dbReference type="PROSITE" id="PS51464"/>
    </source>
</evidence>
<dbReference type="InterPro" id="IPR000281">
    <property type="entry name" value="HTH_RpiR"/>
</dbReference>
<evidence type="ECO:0000259" key="4">
    <source>
        <dbReference type="PROSITE" id="PS51071"/>
    </source>
</evidence>
<feature type="domain" description="SIS" evidence="5">
    <location>
        <begin position="103"/>
        <end position="248"/>
    </location>
</feature>
<evidence type="ECO:0000256" key="1">
    <source>
        <dbReference type="ARBA" id="ARBA00023015"/>
    </source>
</evidence>
<keyword evidence="2" id="KW-0238">DNA-binding</keyword>
<dbReference type="GO" id="GO:0097367">
    <property type="term" value="F:carbohydrate derivative binding"/>
    <property type="evidence" value="ECO:0007669"/>
    <property type="project" value="InterPro"/>
</dbReference>
<name>A0A1X6WSC7_9ENTE</name>
<dbReference type="InterPro" id="IPR036388">
    <property type="entry name" value="WH-like_DNA-bd_sf"/>
</dbReference>
<dbReference type="CDD" id="cd05013">
    <property type="entry name" value="SIS_RpiR"/>
    <property type="match status" value="1"/>
</dbReference>
<dbReference type="Gene3D" id="3.40.50.10490">
    <property type="entry name" value="Glucose-6-phosphate isomerase like protein, domain 1"/>
    <property type="match status" value="1"/>
</dbReference>
<dbReference type="EMBL" id="FWFD01000022">
    <property type="protein sequence ID" value="SLM87253.1"/>
    <property type="molecule type" value="Genomic_DNA"/>
</dbReference>
<dbReference type="InterPro" id="IPR047640">
    <property type="entry name" value="RpiR-like"/>
</dbReference>
<dbReference type="GO" id="GO:0003700">
    <property type="term" value="F:DNA-binding transcription factor activity"/>
    <property type="evidence" value="ECO:0007669"/>
    <property type="project" value="InterPro"/>
</dbReference>
<accession>A0A1X6WSC7</accession>
<dbReference type="SUPFAM" id="SSF53697">
    <property type="entry name" value="SIS domain"/>
    <property type="match status" value="1"/>
</dbReference>
<evidence type="ECO:0000256" key="3">
    <source>
        <dbReference type="ARBA" id="ARBA00023163"/>
    </source>
</evidence>
<dbReference type="OrthoDB" id="1648815at2"/>
<dbReference type="PROSITE" id="PS51071">
    <property type="entry name" value="HTH_RPIR"/>
    <property type="match status" value="1"/>
</dbReference>
<evidence type="ECO:0000256" key="2">
    <source>
        <dbReference type="ARBA" id="ARBA00023125"/>
    </source>
</evidence>
<protein>
    <submittedName>
        <fullName evidence="6">Transcriptional regulator, RpiR family</fullName>
    </submittedName>
</protein>
<evidence type="ECO:0000313" key="6">
    <source>
        <dbReference type="EMBL" id="SLM87253.1"/>
    </source>
</evidence>
<dbReference type="Pfam" id="PF01380">
    <property type="entry name" value="SIS"/>
    <property type="match status" value="1"/>
</dbReference>
<dbReference type="Proteomes" id="UP000195918">
    <property type="component" value="Unassembled WGS sequence"/>
</dbReference>
<dbReference type="AlphaFoldDB" id="A0A1X6WSC7"/>
<dbReference type="GO" id="GO:0003677">
    <property type="term" value="F:DNA binding"/>
    <property type="evidence" value="ECO:0007669"/>
    <property type="project" value="UniProtKB-KW"/>
</dbReference>
<gene>
    <name evidence="6" type="ORF">FM121_14225</name>
</gene>
<dbReference type="InterPro" id="IPR009057">
    <property type="entry name" value="Homeodomain-like_sf"/>
</dbReference>
<evidence type="ECO:0000313" key="7">
    <source>
        <dbReference type="Proteomes" id="UP000195918"/>
    </source>
</evidence>
<dbReference type="PANTHER" id="PTHR30514">
    <property type="entry name" value="GLUCOKINASE"/>
    <property type="match status" value="1"/>
</dbReference>
<feature type="domain" description="HTH rpiR-type" evidence="4">
    <location>
        <begin position="1"/>
        <end position="74"/>
    </location>
</feature>
<dbReference type="InterPro" id="IPR046348">
    <property type="entry name" value="SIS_dom_sf"/>
</dbReference>
<keyword evidence="7" id="KW-1185">Reference proteome</keyword>
<keyword evidence="3" id="KW-0804">Transcription</keyword>
<proteinExistence type="predicted"/>
<dbReference type="Gene3D" id="1.10.10.10">
    <property type="entry name" value="Winged helix-like DNA-binding domain superfamily/Winged helix DNA-binding domain"/>
    <property type="match status" value="1"/>
</dbReference>
<keyword evidence="1" id="KW-0805">Transcription regulation</keyword>
<sequence length="253" mass="28342">MLFDIEKLRQATETDLQIARYITEHEESVAFMRVRELAEKTHVSPATVIRFTQKMGYASFPELRLALKQNLKIRSESVYAKESNPYLATTQLPDDFNQKIIELANRLEKASFIHCLGTGSSGTMADYAQQRFASLGFRSISSISSFIPYLATKMNQTNDESSEVCLLFSVSGETPDLVHIVKALADTSIYSVSITNKEANTLATSADFSLSYDSPSNRQSYSVDMSSQLPVVYIIETLAKELYLKKHSTEEAD</sequence>
<dbReference type="PANTHER" id="PTHR30514:SF1">
    <property type="entry name" value="HTH-TYPE TRANSCRIPTIONAL REGULATOR HEXR-RELATED"/>
    <property type="match status" value="1"/>
</dbReference>
<dbReference type="GO" id="GO:1901135">
    <property type="term" value="P:carbohydrate derivative metabolic process"/>
    <property type="evidence" value="ECO:0007669"/>
    <property type="project" value="InterPro"/>
</dbReference>
<dbReference type="Pfam" id="PF01418">
    <property type="entry name" value="HTH_6"/>
    <property type="match status" value="1"/>
</dbReference>
<reference evidence="7" key="1">
    <citation type="submission" date="2017-02" db="EMBL/GenBank/DDBJ databases">
        <authorList>
            <person name="Dridi B."/>
        </authorList>
    </citation>
    <scope>NUCLEOTIDE SEQUENCE [LARGE SCALE GENOMIC DNA]</scope>
    <source>
        <strain evidence="7">bH819</strain>
    </source>
</reference>